<reference evidence="7 8" key="1">
    <citation type="submission" date="2019-10" db="EMBL/GenBank/DDBJ databases">
        <title>Whole genome shotgun sequence of Acrocarpospora corrugata NBRC 13972.</title>
        <authorList>
            <person name="Ichikawa N."/>
            <person name="Kimura A."/>
            <person name="Kitahashi Y."/>
            <person name="Komaki H."/>
            <person name="Oguchi A."/>
        </authorList>
    </citation>
    <scope>NUCLEOTIDE SEQUENCE [LARGE SCALE GENOMIC DNA]</scope>
    <source>
        <strain evidence="7 8">NBRC 13972</strain>
    </source>
</reference>
<evidence type="ECO:0000256" key="5">
    <source>
        <dbReference type="ARBA" id="ARBA00022833"/>
    </source>
</evidence>
<dbReference type="GO" id="GO:0046872">
    <property type="term" value="F:metal ion binding"/>
    <property type="evidence" value="ECO:0007669"/>
    <property type="project" value="UniProtKB-KW"/>
</dbReference>
<evidence type="ECO:0000256" key="1">
    <source>
        <dbReference type="ARBA" id="ARBA00001947"/>
    </source>
</evidence>
<dbReference type="SUPFAM" id="SSF56281">
    <property type="entry name" value="Metallo-hydrolase/oxidoreductase"/>
    <property type="match status" value="1"/>
</dbReference>
<dbReference type="InterPro" id="IPR051013">
    <property type="entry name" value="MBL_superfamily_lactonases"/>
</dbReference>
<dbReference type="AlphaFoldDB" id="A0A5M3VXS7"/>
<proteinExistence type="inferred from homology"/>
<dbReference type="Pfam" id="PF00753">
    <property type="entry name" value="Lactamase_B"/>
    <property type="match status" value="1"/>
</dbReference>
<dbReference type="CDD" id="cd07729">
    <property type="entry name" value="AHL_lactonase_MBL-fold"/>
    <property type="match status" value="1"/>
</dbReference>
<evidence type="ECO:0000256" key="3">
    <source>
        <dbReference type="ARBA" id="ARBA00022723"/>
    </source>
</evidence>
<comment type="caution">
    <text evidence="7">The sequence shown here is derived from an EMBL/GenBank/DDBJ whole genome shotgun (WGS) entry which is preliminary data.</text>
</comment>
<dbReference type="GO" id="GO:0016787">
    <property type="term" value="F:hydrolase activity"/>
    <property type="evidence" value="ECO:0007669"/>
    <property type="project" value="UniProtKB-KW"/>
</dbReference>
<comment type="similarity">
    <text evidence="2">Belongs to the metallo-beta-lactamase superfamily.</text>
</comment>
<accession>A0A5M3VXS7</accession>
<dbReference type="InterPro" id="IPR036866">
    <property type="entry name" value="RibonucZ/Hydroxyglut_hydro"/>
</dbReference>
<gene>
    <name evidence="7" type="ORF">Acor_29630</name>
</gene>
<keyword evidence="8" id="KW-1185">Reference proteome</keyword>
<dbReference type="EMBL" id="BLAD01000047">
    <property type="protein sequence ID" value="GES00899.1"/>
    <property type="molecule type" value="Genomic_DNA"/>
</dbReference>
<keyword evidence="5" id="KW-0862">Zinc</keyword>
<evidence type="ECO:0000256" key="2">
    <source>
        <dbReference type="ARBA" id="ARBA00007749"/>
    </source>
</evidence>
<dbReference type="SMART" id="SM00849">
    <property type="entry name" value="Lactamase_B"/>
    <property type="match status" value="1"/>
</dbReference>
<sequence>MSYEVLAVRYATRHTRASHLYANSWIYGEPDRDVRMDYYFWLVRGGGRTIMVDTGFTPEVGDARGRTTLCPVPEALARLGVNPADVDAVVLTHGHYDHAGQTGLFPRAEIAISDRELTFWTGPYAGRPQFAHAVEAADIQALRHLDDAGRITRLGDRHPLAPGVEIVEVGGHTPGQLVALVDGEGGPVLLASDAVHYYDELGLDRPFAVFANLTGMYRGLDTVRELAGADVAVVAGHDPDVLTRFTPWDRADPGFAVRVS</sequence>
<dbReference type="Gene3D" id="3.60.15.10">
    <property type="entry name" value="Ribonuclease Z/Hydroxyacylglutathione hydrolase-like"/>
    <property type="match status" value="1"/>
</dbReference>
<dbReference type="PANTHER" id="PTHR42978:SF7">
    <property type="entry name" value="METALLO-HYDROLASE RV2300C-RELATED"/>
    <property type="match status" value="1"/>
</dbReference>
<dbReference type="RefSeq" id="WP_155337213.1">
    <property type="nucleotide sequence ID" value="NZ_BAAABN010000047.1"/>
</dbReference>
<evidence type="ECO:0000313" key="7">
    <source>
        <dbReference type="EMBL" id="GES00899.1"/>
    </source>
</evidence>
<dbReference type="Proteomes" id="UP000334990">
    <property type="component" value="Unassembled WGS sequence"/>
</dbReference>
<organism evidence="7 8">
    <name type="scientific">Acrocarpospora corrugata</name>
    <dbReference type="NCBI Taxonomy" id="35763"/>
    <lineage>
        <taxon>Bacteria</taxon>
        <taxon>Bacillati</taxon>
        <taxon>Actinomycetota</taxon>
        <taxon>Actinomycetes</taxon>
        <taxon>Streptosporangiales</taxon>
        <taxon>Streptosporangiaceae</taxon>
        <taxon>Acrocarpospora</taxon>
    </lineage>
</organism>
<evidence type="ECO:0000259" key="6">
    <source>
        <dbReference type="SMART" id="SM00849"/>
    </source>
</evidence>
<keyword evidence="4 7" id="KW-0378">Hydrolase</keyword>
<evidence type="ECO:0000256" key="4">
    <source>
        <dbReference type="ARBA" id="ARBA00022801"/>
    </source>
</evidence>
<name>A0A5M3VXS7_9ACTN</name>
<comment type="cofactor">
    <cofactor evidence="1">
        <name>Zn(2+)</name>
        <dbReference type="ChEBI" id="CHEBI:29105"/>
    </cofactor>
</comment>
<protein>
    <submittedName>
        <fullName evidence="7">MBL fold hydrolase</fullName>
    </submittedName>
</protein>
<evidence type="ECO:0000313" key="8">
    <source>
        <dbReference type="Proteomes" id="UP000334990"/>
    </source>
</evidence>
<keyword evidence="3" id="KW-0479">Metal-binding</keyword>
<dbReference type="PANTHER" id="PTHR42978">
    <property type="entry name" value="QUORUM-QUENCHING LACTONASE YTNP-RELATED-RELATED"/>
    <property type="match status" value="1"/>
</dbReference>
<dbReference type="OrthoDB" id="5177904at2"/>
<dbReference type="InterPro" id="IPR001279">
    <property type="entry name" value="Metallo-B-lactamas"/>
</dbReference>
<feature type="domain" description="Metallo-beta-lactamase" evidence="6">
    <location>
        <begin position="37"/>
        <end position="237"/>
    </location>
</feature>